<feature type="domain" description="DUF7669" evidence="1">
    <location>
        <begin position="50"/>
        <end position="114"/>
    </location>
</feature>
<dbReference type="InterPro" id="IPR056086">
    <property type="entry name" value="DUF7669"/>
</dbReference>
<reference evidence="2" key="1">
    <citation type="submission" date="2016-10" db="EMBL/GenBank/DDBJ databases">
        <authorList>
            <person name="See-Too W.S."/>
        </authorList>
    </citation>
    <scope>NUCLEOTIDE SEQUENCE [LARGE SCALE GENOMIC DNA]</scope>
    <source>
        <strain evidence="2">DSM 23997</strain>
    </source>
</reference>
<dbReference type="STRING" id="1038856.BBI15_15150"/>
<keyword evidence="3" id="KW-1185">Reference proteome</keyword>
<dbReference type="Pfam" id="PF24706">
    <property type="entry name" value="DUF7669"/>
    <property type="match status" value="1"/>
</dbReference>
<dbReference type="AlphaFoldDB" id="A0A1C7EC18"/>
<organism evidence="2 3">
    <name type="scientific">Planococcus plakortidis</name>
    <dbReference type="NCBI Taxonomy" id="1038856"/>
    <lineage>
        <taxon>Bacteria</taxon>
        <taxon>Bacillati</taxon>
        <taxon>Bacillota</taxon>
        <taxon>Bacilli</taxon>
        <taxon>Bacillales</taxon>
        <taxon>Caryophanaceae</taxon>
        <taxon>Planococcus</taxon>
    </lineage>
</organism>
<evidence type="ECO:0000259" key="1">
    <source>
        <dbReference type="Pfam" id="PF24706"/>
    </source>
</evidence>
<dbReference type="Proteomes" id="UP000092650">
    <property type="component" value="Chromosome"/>
</dbReference>
<evidence type="ECO:0000313" key="3">
    <source>
        <dbReference type="Proteomes" id="UP000092650"/>
    </source>
</evidence>
<dbReference type="KEGG" id="ppla:BBI15_15150"/>
<sequence length="116" mass="13702">MYFKFLFYGTIYSIDEIVKKFGWKKGEILLTSVKKIRTTAREEILTAVKSITEEREEKHFHLSEVLQYMKNSEISYKESTIRTHVTSRCCSNSPDHHGSIFNDYERIGKGLYRLIL</sequence>
<proteinExistence type="predicted"/>
<gene>
    <name evidence="2" type="ORF">BBI15_15150</name>
</gene>
<protein>
    <recommendedName>
        <fullName evidence="1">DUF7669 domain-containing protein</fullName>
    </recommendedName>
</protein>
<name>A0A1C7EC18_9BACL</name>
<evidence type="ECO:0000313" key="2">
    <source>
        <dbReference type="EMBL" id="ANU21420.1"/>
    </source>
</evidence>
<accession>A0A1C7EC18</accession>
<dbReference type="EMBL" id="CP016539">
    <property type="protein sequence ID" value="ANU21420.1"/>
    <property type="molecule type" value="Genomic_DNA"/>
</dbReference>